<evidence type="ECO:0000256" key="2">
    <source>
        <dbReference type="ARBA" id="ARBA00022448"/>
    </source>
</evidence>
<dbReference type="Gene3D" id="3.40.50.300">
    <property type="entry name" value="P-loop containing nucleotide triphosphate hydrolases"/>
    <property type="match status" value="1"/>
</dbReference>
<dbReference type="PROSITE" id="PS00211">
    <property type="entry name" value="ABC_TRANSPORTER_1"/>
    <property type="match status" value="1"/>
</dbReference>
<dbReference type="InterPro" id="IPR039421">
    <property type="entry name" value="Type_1_exporter"/>
</dbReference>
<dbReference type="OrthoDB" id="9806127at2"/>
<dbReference type="Gene3D" id="1.20.1560.10">
    <property type="entry name" value="ABC transporter type 1, transmembrane domain"/>
    <property type="match status" value="1"/>
</dbReference>
<evidence type="ECO:0000256" key="10">
    <source>
        <dbReference type="SAM" id="MobiDB-lite"/>
    </source>
</evidence>
<dbReference type="SUPFAM" id="SSF52540">
    <property type="entry name" value="P-loop containing nucleoside triphosphate hydrolases"/>
    <property type="match status" value="1"/>
</dbReference>
<feature type="transmembrane region" description="Helical" evidence="11">
    <location>
        <begin position="317"/>
        <end position="335"/>
    </location>
</feature>
<evidence type="ECO:0000313" key="14">
    <source>
        <dbReference type="EMBL" id="OHV28282.1"/>
    </source>
</evidence>
<keyword evidence="7 11" id="KW-1133">Transmembrane helix</keyword>
<feature type="transmembrane region" description="Helical" evidence="11">
    <location>
        <begin position="90"/>
        <end position="110"/>
    </location>
</feature>
<feature type="transmembrane region" description="Helical" evidence="11">
    <location>
        <begin position="171"/>
        <end position="194"/>
    </location>
</feature>
<keyword evidence="6" id="KW-0067">ATP-binding</keyword>
<keyword evidence="4 11" id="KW-0812">Transmembrane</keyword>
<dbReference type="PROSITE" id="PS50893">
    <property type="entry name" value="ABC_TRANSPORTER_2"/>
    <property type="match status" value="1"/>
</dbReference>
<evidence type="ECO:0000256" key="3">
    <source>
        <dbReference type="ARBA" id="ARBA00022475"/>
    </source>
</evidence>
<feature type="region of interest" description="Disordered" evidence="10">
    <location>
        <begin position="1"/>
        <end position="47"/>
    </location>
</feature>
<comment type="similarity">
    <text evidence="9">Belongs to the ABC transporter superfamily. Lipid exporter (TC 3.A.1.106) family.</text>
</comment>
<dbReference type="PROSITE" id="PS50929">
    <property type="entry name" value="ABC_TM1F"/>
    <property type="match status" value="1"/>
</dbReference>
<evidence type="ECO:0000256" key="9">
    <source>
        <dbReference type="ARBA" id="ARBA00061644"/>
    </source>
</evidence>
<dbReference type="Pfam" id="PF00005">
    <property type="entry name" value="ABC_tran"/>
    <property type="match status" value="1"/>
</dbReference>
<evidence type="ECO:0000313" key="15">
    <source>
        <dbReference type="Proteomes" id="UP000179769"/>
    </source>
</evidence>
<protein>
    <submittedName>
        <fullName evidence="14">ABC transporter</fullName>
    </submittedName>
</protein>
<dbReference type="PANTHER" id="PTHR43394">
    <property type="entry name" value="ATP-DEPENDENT PERMEASE MDL1, MITOCHONDRIAL"/>
    <property type="match status" value="1"/>
</dbReference>
<dbReference type="GO" id="GO:0016887">
    <property type="term" value="F:ATP hydrolysis activity"/>
    <property type="evidence" value="ECO:0007669"/>
    <property type="project" value="InterPro"/>
</dbReference>
<keyword evidence="5" id="KW-0547">Nucleotide-binding</keyword>
<feature type="domain" description="ABC transporter" evidence="12">
    <location>
        <begin position="394"/>
        <end position="627"/>
    </location>
</feature>
<dbReference type="InterPro" id="IPR036640">
    <property type="entry name" value="ABC1_TM_sf"/>
</dbReference>
<keyword evidence="3" id="KW-1003">Cell membrane</keyword>
<evidence type="ECO:0000256" key="11">
    <source>
        <dbReference type="SAM" id="Phobius"/>
    </source>
</evidence>
<evidence type="ECO:0000259" key="13">
    <source>
        <dbReference type="PROSITE" id="PS50929"/>
    </source>
</evidence>
<evidence type="ECO:0000256" key="7">
    <source>
        <dbReference type="ARBA" id="ARBA00022989"/>
    </source>
</evidence>
<feature type="transmembrane region" description="Helical" evidence="11">
    <location>
        <begin position="200"/>
        <end position="220"/>
    </location>
</feature>
<comment type="caution">
    <text evidence="14">The sequence shown here is derived from an EMBL/GenBank/DDBJ whole genome shotgun (WGS) entry which is preliminary data.</text>
</comment>
<gene>
    <name evidence="14" type="ORF">BBK14_03775</name>
</gene>
<dbReference type="SMART" id="SM00382">
    <property type="entry name" value="AAA"/>
    <property type="match status" value="1"/>
</dbReference>
<dbReference type="RefSeq" id="WP_071063676.1">
    <property type="nucleotide sequence ID" value="NZ_MAXA01000213.1"/>
</dbReference>
<feature type="transmembrane region" description="Helical" evidence="11">
    <location>
        <begin position="62"/>
        <end position="84"/>
    </location>
</feature>
<organism evidence="14 15">
    <name type="scientific">Parafrankia soli</name>
    <dbReference type="NCBI Taxonomy" id="2599596"/>
    <lineage>
        <taxon>Bacteria</taxon>
        <taxon>Bacillati</taxon>
        <taxon>Actinomycetota</taxon>
        <taxon>Actinomycetes</taxon>
        <taxon>Frankiales</taxon>
        <taxon>Frankiaceae</taxon>
        <taxon>Parafrankia</taxon>
    </lineage>
</organism>
<keyword evidence="2" id="KW-0813">Transport</keyword>
<dbReference type="Pfam" id="PF00664">
    <property type="entry name" value="ABC_membrane"/>
    <property type="match status" value="1"/>
</dbReference>
<proteinExistence type="inferred from homology"/>
<dbReference type="FunFam" id="3.40.50.300:FF:000299">
    <property type="entry name" value="ABC transporter ATP-binding protein/permease"/>
    <property type="match status" value="1"/>
</dbReference>
<reference evidence="15" key="1">
    <citation type="submission" date="2016-07" db="EMBL/GenBank/DDBJ databases">
        <title>Frankia sp. NRRL B-16219 Genome sequencing.</title>
        <authorList>
            <person name="Ghodhbane-Gtari F."/>
            <person name="Swanson E."/>
            <person name="Gueddou A."/>
            <person name="Louati M."/>
            <person name="Nouioui I."/>
            <person name="Hezbri K."/>
            <person name="Abebe-Akele F."/>
            <person name="Simpson S."/>
            <person name="Morris K."/>
            <person name="Thomas K."/>
            <person name="Gtari M."/>
            <person name="Tisa L.S."/>
        </authorList>
    </citation>
    <scope>NUCLEOTIDE SEQUENCE [LARGE SCALE GENOMIC DNA]</scope>
    <source>
        <strain evidence="15">NRRL B-16219</strain>
    </source>
</reference>
<keyword evidence="8 11" id="KW-0472">Membrane</keyword>
<dbReference type="GO" id="GO:0015421">
    <property type="term" value="F:ABC-type oligopeptide transporter activity"/>
    <property type="evidence" value="ECO:0007669"/>
    <property type="project" value="TreeGrafter"/>
</dbReference>
<dbReference type="CDD" id="cd18551">
    <property type="entry name" value="ABC_6TM_LmrA_like"/>
    <property type="match status" value="1"/>
</dbReference>
<sequence length="633" mass="66298">MTTPPRPWPPTGGPPPGPSGPLGGPPPGLSGPPGLTPPGAGPPGPRPGFGDLWRLLRGHGRLITFATTLTAFGTVIGLAQPLLVRAVIDAARAGGVPVLLIVVLVAVFLVEAAVDTWGHYLLECTGQRVLLGLRRRLIGHLLRLRIRVFDAERIGDLLSRSNADTTVVRDAVAYSLTTFVTSVIGVLAAIGLMVWLSPVLFGLVLVAVVVAGAIVLTALARVRAVSEQGQASIGRMTADLERALTAIRTVRASNAEERETERIGGHADDAYRAGLRMARLSAVIAPATQLAVQGSVLVVLLAGGVLVARGTTSLGDLVAFLLYATYLVMPLSQLIESAQTIQRGLGALTRVNVVFTMPPEEEPAPAGPVTQVRTLASVGNGASVGDGAAATPALEFRGVWFSYVERPVLRGLSFTVPARGQVALVGPSGAGKSTVLGLIERFYEPDAGEILVHGVPLGCSERAQTRRQVNLVEQDAPVLSGSLRDNLAYACPDATDAEIAEVVDIARLTAVVRRLPAGLDTDVGDHGVLLSGGERQRVAVARALLARPTLLLLDEPTSQMDAVNEHALTRVMADIAARRALLVIAHRISTVRASDLIVVLDEGSVVATGRHEELLRTSPDYARLAAVGLDRTA</sequence>
<dbReference type="GO" id="GO:0005524">
    <property type="term" value="F:ATP binding"/>
    <property type="evidence" value="ECO:0007669"/>
    <property type="project" value="UniProtKB-KW"/>
</dbReference>
<dbReference type="InterPro" id="IPR027417">
    <property type="entry name" value="P-loop_NTPase"/>
</dbReference>
<dbReference type="AlphaFoldDB" id="A0A1S1Q595"/>
<feature type="compositionally biased region" description="Pro residues" evidence="10">
    <location>
        <begin position="1"/>
        <end position="46"/>
    </location>
</feature>
<evidence type="ECO:0000259" key="12">
    <source>
        <dbReference type="PROSITE" id="PS50893"/>
    </source>
</evidence>
<name>A0A1S1Q595_9ACTN</name>
<dbReference type="PANTHER" id="PTHR43394:SF1">
    <property type="entry name" value="ATP-BINDING CASSETTE SUB-FAMILY B MEMBER 10, MITOCHONDRIAL"/>
    <property type="match status" value="1"/>
</dbReference>
<keyword evidence="15" id="KW-1185">Reference proteome</keyword>
<feature type="domain" description="ABC transmembrane type-1" evidence="13">
    <location>
        <begin position="65"/>
        <end position="343"/>
    </location>
</feature>
<dbReference type="InterPro" id="IPR017871">
    <property type="entry name" value="ABC_transporter-like_CS"/>
</dbReference>
<comment type="subcellular location">
    <subcellularLocation>
        <location evidence="1">Cell membrane</location>
        <topology evidence="1">Multi-pass membrane protein</topology>
    </subcellularLocation>
</comment>
<evidence type="ECO:0000256" key="8">
    <source>
        <dbReference type="ARBA" id="ARBA00023136"/>
    </source>
</evidence>
<dbReference type="Proteomes" id="UP000179769">
    <property type="component" value="Unassembled WGS sequence"/>
</dbReference>
<dbReference type="InterPro" id="IPR003439">
    <property type="entry name" value="ABC_transporter-like_ATP-bd"/>
</dbReference>
<evidence type="ECO:0000256" key="4">
    <source>
        <dbReference type="ARBA" id="ARBA00022692"/>
    </source>
</evidence>
<dbReference type="InterPro" id="IPR003593">
    <property type="entry name" value="AAA+_ATPase"/>
</dbReference>
<accession>A0A1S1Q595</accession>
<dbReference type="EMBL" id="MAXA01000213">
    <property type="protein sequence ID" value="OHV28282.1"/>
    <property type="molecule type" value="Genomic_DNA"/>
</dbReference>
<dbReference type="SUPFAM" id="SSF90123">
    <property type="entry name" value="ABC transporter transmembrane region"/>
    <property type="match status" value="1"/>
</dbReference>
<evidence type="ECO:0000256" key="6">
    <source>
        <dbReference type="ARBA" id="ARBA00022840"/>
    </source>
</evidence>
<feature type="transmembrane region" description="Helical" evidence="11">
    <location>
        <begin position="282"/>
        <end position="305"/>
    </location>
</feature>
<evidence type="ECO:0000256" key="5">
    <source>
        <dbReference type="ARBA" id="ARBA00022741"/>
    </source>
</evidence>
<dbReference type="InterPro" id="IPR011527">
    <property type="entry name" value="ABC1_TM_dom"/>
</dbReference>
<dbReference type="GO" id="GO:0005886">
    <property type="term" value="C:plasma membrane"/>
    <property type="evidence" value="ECO:0007669"/>
    <property type="project" value="UniProtKB-SubCell"/>
</dbReference>
<evidence type="ECO:0000256" key="1">
    <source>
        <dbReference type="ARBA" id="ARBA00004651"/>
    </source>
</evidence>